<evidence type="ECO:0000256" key="4">
    <source>
        <dbReference type="ARBA" id="ARBA00024732"/>
    </source>
</evidence>
<proteinExistence type="inferred from homology"/>
<dbReference type="PANTHER" id="PTHR10993:SF7">
    <property type="entry name" value="LIPOYLTRANSFERASE 2, MITOCHONDRIAL-RELATED"/>
    <property type="match status" value="1"/>
</dbReference>
<evidence type="ECO:0000256" key="1">
    <source>
        <dbReference type="ARBA" id="ARBA00004821"/>
    </source>
</evidence>
<dbReference type="SUPFAM" id="SSF55681">
    <property type="entry name" value="Class II aaRS and biotin synthetases"/>
    <property type="match status" value="1"/>
</dbReference>
<reference evidence="9 10" key="1">
    <citation type="journal article" date="2016" name="Nat. Commun.">
        <title>Thousands of microbial genomes shed light on interconnected biogeochemical processes in an aquifer system.</title>
        <authorList>
            <person name="Anantharaman K."/>
            <person name="Brown C.T."/>
            <person name="Hug L.A."/>
            <person name="Sharon I."/>
            <person name="Castelle C.J."/>
            <person name="Probst A.J."/>
            <person name="Thomas B.C."/>
            <person name="Singh A."/>
            <person name="Wilkins M.J."/>
            <person name="Karaoz U."/>
            <person name="Brodie E.L."/>
            <person name="Williams K.H."/>
            <person name="Hubbard S.S."/>
            <person name="Banfield J.F."/>
        </authorList>
    </citation>
    <scope>NUCLEOTIDE SEQUENCE [LARGE SCALE GENOMIC DNA]</scope>
</reference>
<evidence type="ECO:0000256" key="7">
    <source>
        <dbReference type="PIRSR" id="PIRSR016262-3"/>
    </source>
</evidence>
<comment type="similarity">
    <text evidence="5">Belongs to the LipB family.</text>
</comment>
<dbReference type="AlphaFoldDB" id="A0A1G2H4Y3"/>
<comment type="caution">
    <text evidence="9">The sequence shown here is derived from an EMBL/GenBank/DDBJ whole genome shotgun (WGS) entry which is preliminary data.</text>
</comment>
<evidence type="ECO:0000256" key="2">
    <source>
        <dbReference type="ARBA" id="ARBA00022679"/>
    </source>
</evidence>
<keyword evidence="3 5" id="KW-0012">Acyltransferase</keyword>
<comment type="catalytic activity">
    <reaction evidence="5">
        <text>octanoyl-[ACP] + L-lysyl-[protein] = N(6)-octanoyl-L-lysyl-[protein] + holo-[ACP] + H(+)</text>
        <dbReference type="Rhea" id="RHEA:17665"/>
        <dbReference type="Rhea" id="RHEA-COMP:9636"/>
        <dbReference type="Rhea" id="RHEA-COMP:9685"/>
        <dbReference type="Rhea" id="RHEA-COMP:9752"/>
        <dbReference type="Rhea" id="RHEA-COMP:9928"/>
        <dbReference type="ChEBI" id="CHEBI:15378"/>
        <dbReference type="ChEBI" id="CHEBI:29969"/>
        <dbReference type="ChEBI" id="CHEBI:64479"/>
        <dbReference type="ChEBI" id="CHEBI:78463"/>
        <dbReference type="ChEBI" id="CHEBI:78809"/>
        <dbReference type="EC" id="2.3.1.181"/>
    </reaction>
</comment>
<comment type="pathway">
    <text evidence="1 5">Protein modification; protein lipoylation via endogenous pathway; protein N(6)-(lipoyl)lysine from octanoyl-[acyl-carrier-protein]: step 1/2.</text>
</comment>
<protein>
    <recommendedName>
        <fullName evidence="5">Octanoyltransferase</fullName>
        <ecNumber evidence="5">2.3.1.181</ecNumber>
    </recommendedName>
</protein>
<dbReference type="GO" id="GO:0033819">
    <property type="term" value="F:lipoyl(octanoyl) transferase activity"/>
    <property type="evidence" value="ECO:0007669"/>
    <property type="project" value="UniProtKB-EC"/>
</dbReference>
<sequence>MKITSGYTTKNSRFENLFAKKILKGDARMAKFFWDYRGTGKPPKHLVSLEDMLGWQDDYLDRKVRGDKYNFILVAEHEPLYCCPEDKVQTLAQKNRLFRISTENLPAPFFSIPEKHGGSITYHGPGQLTCYFILCLEDLGIGGPKQIGAIFDEILKDAISQFGINGFTADELRQSANPQIHEDLSSMSAQGIWVRAETNQLRKIASRALRIVRYVLTYQNGRTETKHFTKFGFALNISTDLDYFSYIYPCGLDIQMTSIKQITGKEPLLTDVAKVLSKIAIQKLDRIENTAK</sequence>
<gene>
    <name evidence="9" type="ORF">A2827_00875</name>
</gene>
<organism evidence="9 10">
    <name type="scientific">Candidatus Spechtbacteria bacterium RIFCSPHIGHO2_01_FULL_43_30</name>
    <dbReference type="NCBI Taxonomy" id="1802158"/>
    <lineage>
        <taxon>Bacteria</taxon>
        <taxon>Candidatus Spechtiibacteriota</taxon>
    </lineage>
</organism>
<evidence type="ECO:0000313" key="10">
    <source>
        <dbReference type="Proteomes" id="UP000177932"/>
    </source>
</evidence>
<evidence type="ECO:0000313" key="9">
    <source>
        <dbReference type="EMBL" id="OGZ57409.1"/>
    </source>
</evidence>
<feature type="domain" description="BPL/LPL catalytic" evidence="8">
    <location>
        <begin position="66"/>
        <end position="280"/>
    </location>
</feature>
<dbReference type="Pfam" id="PF21948">
    <property type="entry name" value="LplA-B_cat"/>
    <property type="match status" value="1"/>
</dbReference>
<name>A0A1G2H4Y3_9BACT</name>
<accession>A0A1G2H4Y3</accession>
<dbReference type="PROSITE" id="PS51733">
    <property type="entry name" value="BPL_LPL_CATALYTIC"/>
    <property type="match status" value="1"/>
</dbReference>
<dbReference type="EC" id="2.3.1.181" evidence="5"/>
<evidence type="ECO:0000256" key="6">
    <source>
        <dbReference type="PIRSR" id="PIRSR016262-1"/>
    </source>
</evidence>
<evidence type="ECO:0000256" key="3">
    <source>
        <dbReference type="ARBA" id="ARBA00023315"/>
    </source>
</evidence>
<dbReference type="GO" id="GO:0009249">
    <property type="term" value="P:protein lipoylation"/>
    <property type="evidence" value="ECO:0007669"/>
    <property type="project" value="InterPro"/>
</dbReference>
<evidence type="ECO:0000259" key="8">
    <source>
        <dbReference type="PROSITE" id="PS51733"/>
    </source>
</evidence>
<dbReference type="UniPathway" id="UPA00538">
    <property type="reaction ID" value="UER00592"/>
</dbReference>
<dbReference type="Proteomes" id="UP000177932">
    <property type="component" value="Unassembled WGS sequence"/>
</dbReference>
<dbReference type="InterPro" id="IPR045864">
    <property type="entry name" value="aa-tRNA-synth_II/BPL/LPL"/>
</dbReference>
<feature type="site" description="Lowers pKa of active site Cys" evidence="7">
    <location>
        <position position="203"/>
    </location>
</feature>
<evidence type="ECO:0000256" key="5">
    <source>
        <dbReference type="PIRNR" id="PIRNR016262"/>
    </source>
</evidence>
<feature type="active site" description="Acyl-thioester intermediate" evidence="6">
    <location>
        <position position="250"/>
    </location>
</feature>
<comment type="function">
    <text evidence="4 5">Catalyzes the transfer of endogenously produced octanoic acid from octanoyl-acyl-carrier-protein onto the lipoyl domains of lipoate-dependent enzymes. Lipoyl-ACP can also act as a substrate although octanoyl-ACP is likely to be the physiological substrate.</text>
</comment>
<dbReference type="STRING" id="1802158.A2827_00875"/>
<dbReference type="PANTHER" id="PTHR10993">
    <property type="entry name" value="OCTANOYLTRANSFERASE"/>
    <property type="match status" value="1"/>
</dbReference>
<keyword evidence="2 5" id="KW-0808">Transferase</keyword>
<dbReference type="EMBL" id="MHOD01000031">
    <property type="protein sequence ID" value="OGZ57409.1"/>
    <property type="molecule type" value="Genomic_DNA"/>
</dbReference>
<dbReference type="PIRSF" id="PIRSF016262">
    <property type="entry name" value="LPLase"/>
    <property type="match status" value="1"/>
</dbReference>
<dbReference type="InterPro" id="IPR004143">
    <property type="entry name" value="BPL_LPL_catalytic"/>
</dbReference>
<dbReference type="Gene3D" id="3.30.930.10">
    <property type="entry name" value="Bira Bifunctional Protein, Domain 2"/>
    <property type="match status" value="1"/>
</dbReference>
<dbReference type="InterPro" id="IPR000544">
    <property type="entry name" value="Octanoyltransferase"/>
</dbReference>